<keyword evidence="2" id="KW-0479">Metal-binding</keyword>
<dbReference type="Proteomes" id="UP001374803">
    <property type="component" value="Chromosome"/>
</dbReference>
<evidence type="ECO:0000313" key="8">
    <source>
        <dbReference type="Proteomes" id="UP001374803"/>
    </source>
</evidence>
<dbReference type="PROSITE" id="PS51192">
    <property type="entry name" value="HELICASE_ATP_BIND_1"/>
    <property type="match status" value="1"/>
</dbReference>
<keyword evidence="1" id="KW-0378">Hydrolase</keyword>
<evidence type="ECO:0000259" key="5">
    <source>
        <dbReference type="PROSITE" id="PS51192"/>
    </source>
</evidence>
<dbReference type="InterPro" id="IPR027417">
    <property type="entry name" value="P-loop_NTPase"/>
</dbReference>
<feature type="domain" description="Helicase ATP-binding" evidence="5">
    <location>
        <begin position="233"/>
        <end position="391"/>
    </location>
</feature>
<evidence type="ECO:0000256" key="2">
    <source>
        <dbReference type="PROSITE-ProRule" id="PRU00325"/>
    </source>
</evidence>
<dbReference type="Gene3D" id="3.40.50.300">
    <property type="entry name" value="P-loop containing nucleotide triphosphate hydrolases"/>
    <property type="match status" value="1"/>
</dbReference>
<feature type="domain" description="Helicase C-terminal" evidence="6">
    <location>
        <begin position="517"/>
        <end position="671"/>
    </location>
</feature>
<dbReference type="PROSITE" id="PS50966">
    <property type="entry name" value="ZF_SWIM"/>
    <property type="match status" value="1"/>
</dbReference>
<dbReference type="GO" id="GO:0004386">
    <property type="term" value="F:helicase activity"/>
    <property type="evidence" value="ECO:0007669"/>
    <property type="project" value="UniProtKB-KW"/>
</dbReference>
<feature type="region of interest" description="Disordered" evidence="3">
    <location>
        <begin position="698"/>
        <end position="745"/>
    </location>
</feature>
<proteinExistence type="predicted"/>
<dbReference type="PANTHER" id="PTHR10799">
    <property type="entry name" value="SNF2/RAD54 HELICASE FAMILY"/>
    <property type="match status" value="1"/>
</dbReference>
<name>A0ABZ2L2Z9_9BACT</name>
<dbReference type="SMART" id="SM00487">
    <property type="entry name" value="DEXDc"/>
    <property type="match status" value="1"/>
</dbReference>
<keyword evidence="7" id="KW-0547">Nucleotide-binding</keyword>
<dbReference type="InterPro" id="IPR000330">
    <property type="entry name" value="SNF2_N"/>
</dbReference>
<keyword evidence="2" id="KW-0862">Zinc</keyword>
<dbReference type="Pfam" id="PF00271">
    <property type="entry name" value="Helicase_C"/>
    <property type="match status" value="1"/>
</dbReference>
<gene>
    <name evidence="7" type="ORF">LVJ94_50755</name>
</gene>
<keyword evidence="2" id="KW-0863">Zinc-finger</keyword>
<dbReference type="CDD" id="cd17919">
    <property type="entry name" value="DEXHc_Snf"/>
    <property type="match status" value="1"/>
</dbReference>
<dbReference type="InterPro" id="IPR007527">
    <property type="entry name" value="Znf_SWIM"/>
</dbReference>
<evidence type="ECO:0000256" key="1">
    <source>
        <dbReference type="ARBA" id="ARBA00022801"/>
    </source>
</evidence>
<dbReference type="Gene3D" id="3.40.50.10810">
    <property type="entry name" value="Tandem AAA-ATPase domain"/>
    <property type="match status" value="1"/>
</dbReference>
<feature type="domain" description="SWIM-type" evidence="4">
    <location>
        <begin position="65"/>
        <end position="103"/>
    </location>
</feature>
<accession>A0ABZ2L2Z9</accession>
<keyword evidence="7" id="KW-0347">Helicase</keyword>
<dbReference type="PROSITE" id="PS51194">
    <property type="entry name" value="HELICASE_CTER"/>
    <property type="match status" value="1"/>
</dbReference>
<keyword evidence="7" id="KW-0067">ATP-binding</keyword>
<dbReference type="InterPro" id="IPR049730">
    <property type="entry name" value="SNF2/RAD54-like_C"/>
</dbReference>
<dbReference type="InterPro" id="IPR001650">
    <property type="entry name" value="Helicase_C-like"/>
</dbReference>
<evidence type="ECO:0000259" key="4">
    <source>
        <dbReference type="PROSITE" id="PS50966"/>
    </source>
</evidence>
<keyword evidence="8" id="KW-1185">Reference proteome</keyword>
<organism evidence="7 8">
    <name type="scientific">Pendulispora rubella</name>
    <dbReference type="NCBI Taxonomy" id="2741070"/>
    <lineage>
        <taxon>Bacteria</taxon>
        <taxon>Pseudomonadati</taxon>
        <taxon>Myxococcota</taxon>
        <taxon>Myxococcia</taxon>
        <taxon>Myxococcales</taxon>
        <taxon>Sorangiineae</taxon>
        <taxon>Pendulisporaceae</taxon>
        <taxon>Pendulispora</taxon>
    </lineage>
</organism>
<protein>
    <submittedName>
        <fullName evidence="7">DEAD/DEAH box helicase</fullName>
    </submittedName>
</protein>
<evidence type="ECO:0000259" key="6">
    <source>
        <dbReference type="PROSITE" id="PS51194"/>
    </source>
</evidence>
<dbReference type="InterPro" id="IPR038718">
    <property type="entry name" value="SNF2-like_sf"/>
</dbReference>
<dbReference type="SUPFAM" id="SSF52540">
    <property type="entry name" value="P-loop containing nucleoside triphosphate hydrolases"/>
    <property type="match status" value="2"/>
</dbReference>
<dbReference type="RefSeq" id="WP_394834807.1">
    <property type="nucleotide sequence ID" value="NZ_CP089929.1"/>
</dbReference>
<dbReference type="InterPro" id="IPR014001">
    <property type="entry name" value="Helicase_ATP-bd"/>
</dbReference>
<feature type="compositionally biased region" description="Pro residues" evidence="3">
    <location>
        <begin position="725"/>
        <end position="734"/>
    </location>
</feature>
<evidence type="ECO:0000313" key="7">
    <source>
        <dbReference type="EMBL" id="WXB05165.1"/>
    </source>
</evidence>
<dbReference type="EMBL" id="CP089983">
    <property type="protein sequence ID" value="WXB05165.1"/>
    <property type="molecule type" value="Genomic_DNA"/>
</dbReference>
<dbReference type="SMART" id="SM00490">
    <property type="entry name" value="HELICc"/>
    <property type="match status" value="1"/>
</dbReference>
<evidence type="ECO:0000256" key="3">
    <source>
        <dbReference type="SAM" id="MobiDB-lite"/>
    </source>
</evidence>
<reference evidence="7" key="1">
    <citation type="submission" date="2021-12" db="EMBL/GenBank/DDBJ databases">
        <title>Discovery of the Pendulisporaceae a myxobacterial family with distinct sporulation behavior and unique specialized metabolism.</title>
        <authorList>
            <person name="Garcia R."/>
            <person name="Popoff A."/>
            <person name="Bader C.D."/>
            <person name="Loehr J."/>
            <person name="Walesch S."/>
            <person name="Walt C."/>
            <person name="Boldt J."/>
            <person name="Bunk B."/>
            <person name="Haeckl F.J.F.P.J."/>
            <person name="Gunesch A.P."/>
            <person name="Birkelbach J."/>
            <person name="Nuebel U."/>
            <person name="Pietschmann T."/>
            <person name="Bach T."/>
            <person name="Mueller R."/>
        </authorList>
    </citation>
    <scope>NUCLEOTIDE SEQUENCE</scope>
    <source>
        <strain evidence="7">MSr11367</strain>
    </source>
</reference>
<dbReference type="Pfam" id="PF00176">
    <property type="entry name" value="SNF2-rel_dom"/>
    <property type="match status" value="1"/>
</dbReference>
<sequence>MRKIQLEPVRHQAPTCDNYGHAATVRQFEVATRIHRAHVEAFEIVPLGETVDCTYRVSGSSGTGYDVDIVTGTATDDTCTCADFLGNDLGTCKHLEAVRRAVWNNRAMRSEFIQLTRTPSRPTVTVHAVGGLSVQLLGRVTDKQLALLGWAREPEGSNRLVPIAKAAHRDLFEPEVTGDALRVVRAVVPALQRLRNRAWQETRGVEVREAHAHDRLGVDVLRVPLFPYQRDGAMHLVSATRAMLADDMGLGKTAQAIAACEVLRQRGEASRVLIVTVASLKHQWQRELERFTGQRAVVIGGDPDERRERLASDAPYKILNYELTWRELSRLQALDADVVIYDEAQRAKNFRTKTAATLRAIPSRFAFILTGTPVENRLDDLYSLAQLLDPDLLGPLWKFNLDFHEQDAKGRVVGYKNLAELRRRISPAVLRRRKEDVLTQLPALTQQTRYTTMLPEQSELEGEYRADASRIMAIAERRALKPEEQKKLVASLVKARQACSALELCDPLRKGSPKLDEFEALVGEIATQGTSKVLVFSEWTDMLRLAAERLDAQGIGHVTLHGGIPTDRRPALLDRFRESENVRVLLSTDAGGVGLNLQVATYVIHLDLPWSPARLDQRTARAHRMGQTRGVSVICLCAENGIEWGIEKMLAGKRNVQSAALDVSSDVEALDAPTFALFLKQVRDILGHVEDPAQAPTMEVAPNTMPSADLPAPAVSGKSNEEPPAHPATAPPPNHAHQQQKGRAHDRLRLARVVLQAGFASDAVRAAYEGLAAAVRALIDADGGPPALEHTALVAAIYRDLLPRGRLPPSAHLTLAKLHDLTALEAHGVPVDESLATQAVQEASEWVERLATAT</sequence>
<dbReference type="CDD" id="cd18793">
    <property type="entry name" value="SF2_C_SNF"/>
    <property type="match status" value="1"/>
</dbReference>